<dbReference type="Pfam" id="PF13511">
    <property type="entry name" value="DUF4124"/>
    <property type="match status" value="1"/>
</dbReference>
<accession>A0A557S4Q2</accession>
<name>A0A557S4Q2_9GAMM</name>
<dbReference type="OrthoDB" id="7067084at2"/>
<dbReference type="RefSeq" id="WP_144359398.1">
    <property type="nucleotide sequence ID" value="NZ_VMNH01000016.1"/>
</dbReference>
<feature type="region of interest" description="Disordered" evidence="1">
    <location>
        <begin position="132"/>
        <end position="153"/>
    </location>
</feature>
<evidence type="ECO:0000313" key="3">
    <source>
        <dbReference type="EMBL" id="TVO72394.1"/>
    </source>
</evidence>
<evidence type="ECO:0000256" key="1">
    <source>
        <dbReference type="SAM" id="MobiDB-lite"/>
    </source>
</evidence>
<dbReference type="Proteomes" id="UP000316649">
    <property type="component" value="Unassembled WGS sequence"/>
</dbReference>
<reference evidence="3 4" key="1">
    <citation type="submission" date="2019-07" db="EMBL/GenBank/DDBJ databases">
        <title>The pathways for chlorine oxyanion respiration interact through the shared metabolite chlorate.</title>
        <authorList>
            <person name="Barnum T.P."/>
            <person name="Cheng Y."/>
            <person name="Hill K.A."/>
            <person name="Lucas L.N."/>
            <person name="Carlson H.K."/>
            <person name="Coates J.D."/>
        </authorList>
    </citation>
    <scope>NUCLEOTIDE SEQUENCE [LARGE SCALE GENOMIC DNA]</scope>
    <source>
        <strain evidence="3 4">BK-1</strain>
    </source>
</reference>
<organism evidence="3 4">
    <name type="scientific">Sedimenticola selenatireducens</name>
    <dbReference type="NCBI Taxonomy" id="191960"/>
    <lineage>
        <taxon>Bacteria</taxon>
        <taxon>Pseudomonadati</taxon>
        <taxon>Pseudomonadota</taxon>
        <taxon>Gammaproteobacteria</taxon>
        <taxon>Chromatiales</taxon>
        <taxon>Sedimenticolaceae</taxon>
        <taxon>Sedimenticola</taxon>
    </lineage>
</organism>
<evidence type="ECO:0000313" key="4">
    <source>
        <dbReference type="Proteomes" id="UP000316649"/>
    </source>
</evidence>
<feature type="compositionally biased region" description="Basic residues" evidence="1">
    <location>
        <begin position="81"/>
        <end position="91"/>
    </location>
</feature>
<dbReference type="AlphaFoldDB" id="A0A557S4Q2"/>
<dbReference type="EMBL" id="VMNH01000016">
    <property type="protein sequence ID" value="TVO72394.1"/>
    <property type="molecule type" value="Genomic_DNA"/>
</dbReference>
<keyword evidence="4" id="KW-1185">Reference proteome</keyword>
<sequence>MSFTRGRECPAGYYLKRTIAHLITLSLLTLFPLAGTSAVYRCPDAEGAVLFQQLPCSEGSEIKLDIGATEWVNAPASSSPRSKKSKSKKKRDTATTQRKLAQAHKKQEQACWKARQRIEKIEWDLRKGYKPSRGERLRQQRRQQEDYLRQFCR</sequence>
<feature type="region of interest" description="Disordered" evidence="1">
    <location>
        <begin position="73"/>
        <end position="111"/>
    </location>
</feature>
<dbReference type="InterPro" id="IPR025392">
    <property type="entry name" value="DUF4124"/>
</dbReference>
<gene>
    <name evidence="3" type="ORF">FHP88_12395</name>
</gene>
<proteinExistence type="predicted"/>
<feature type="domain" description="DUF4124" evidence="2">
    <location>
        <begin position="27"/>
        <end position="62"/>
    </location>
</feature>
<evidence type="ECO:0000259" key="2">
    <source>
        <dbReference type="Pfam" id="PF13511"/>
    </source>
</evidence>
<protein>
    <submittedName>
        <fullName evidence="3">DUF4124 domain-containing protein</fullName>
    </submittedName>
</protein>
<comment type="caution">
    <text evidence="3">The sequence shown here is derived from an EMBL/GenBank/DDBJ whole genome shotgun (WGS) entry which is preliminary data.</text>
</comment>